<evidence type="ECO:0000256" key="3">
    <source>
        <dbReference type="ARBA" id="ARBA00023048"/>
    </source>
</evidence>
<dbReference type="InterPro" id="IPR036302">
    <property type="entry name" value="Pyosin/cloacin_T_dom_sf"/>
</dbReference>
<evidence type="ECO:0000313" key="6">
    <source>
        <dbReference type="EMBL" id="XBS68899.1"/>
    </source>
</evidence>
<feature type="compositionally biased region" description="Basic and acidic residues" evidence="4">
    <location>
        <begin position="1"/>
        <end position="12"/>
    </location>
</feature>
<evidence type="ECO:0000256" key="2">
    <source>
        <dbReference type="ARBA" id="ARBA00023022"/>
    </source>
</evidence>
<reference evidence="6" key="1">
    <citation type="submission" date="2024-06" db="EMBL/GenBank/DDBJ databases">
        <authorList>
            <person name="Coelho C."/>
            <person name="Bento M."/>
            <person name="Garcia E."/>
            <person name="Camelo A."/>
            <person name="Brandao I."/>
            <person name="Espirito Santo C."/>
            <person name="Trovao J."/>
            <person name="Verissimo A."/>
            <person name="Costa J."/>
            <person name="Tiago I."/>
        </authorList>
    </citation>
    <scope>NUCLEOTIDE SEQUENCE</scope>
    <source>
        <strain evidence="6">KWT182</strain>
    </source>
</reference>
<protein>
    <submittedName>
        <fullName evidence="6">S-type pyocin domain-containing protein</fullName>
    </submittedName>
</protein>
<dbReference type="GO" id="GO:0031640">
    <property type="term" value="P:killing of cells of another organism"/>
    <property type="evidence" value="ECO:0007669"/>
    <property type="project" value="UniProtKB-KW"/>
</dbReference>
<accession>A0AAU7Q768</accession>
<name>A0AAU7Q768_9GAMM</name>
<feature type="domain" description="Pyosin/cloacin translocation" evidence="5">
    <location>
        <begin position="138"/>
        <end position="271"/>
    </location>
</feature>
<evidence type="ECO:0000256" key="4">
    <source>
        <dbReference type="SAM" id="MobiDB-lite"/>
    </source>
</evidence>
<feature type="region of interest" description="Disordered" evidence="4">
    <location>
        <begin position="1"/>
        <end position="23"/>
    </location>
</feature>
<dbReference type="InterPro" id="IPR016128">
    <property type="entry name" value="Pyosin/cloacin_T_dom"/>
</dbReference>
<keyword evidence="3" id="KW-0078">Bacteriocin</keyword>
<proteinExistence type="predicted"/>
<evidence type="ECO:0000256" key="1">
    <source>
        <dbReference type="ARBA" id="ARBA00022529"/>
    </source>
</evidence>
<dbReference type="EMBL" id="CP157947">
    <property type="protein sequence ID" value="XBS68899.1"/>
    <property type="molecule type" value="Genomic_DNA"/>
</dbReference>
<evidence type="ECO:0000259" key="5">
    <source>
        <dbReference type="Pfam" id="PF06958"/>
    </source>
</evidence>
<sequence>MRPPKSRDEQLKPGKRRKKVDDADRVAKELIAARPLIEENIQTSTSLPSTSQAATLVAAAGLTSTAPAAEGLLARITAALAELGGIALSSKAGPHAAIIIAGLYPKEAGLGSDKVDGGKLFVKTLPAAMLNMPSEERLRSAALEQNTIDVPIRGRLVLTNSQIDVELIRTEQPTPVRVLAGVPDGKGNYQCTLPATDELPGRTILVTPANTPGSEGLGSLVTPEKGPKPVTHTGNNAQPVTLPTVTALPGFDGDLIVVPPLESGDKPIYVMLSGKKESYRPNQGAVGNMGEFFKQSGFGELTKINSQKTSKICQGQTVYRANDDISSDLQKGDQFYLDGGHKKSFRGFRYE</sequence>
<gene>
    <name evidence="6" type="ORF">ABK905_20410</name>
</gene>
<dbReference type="Pfam" id="PF06958">
    <property type="entry name" value="Pyocin_S"/>
    <property type="match status" value="1"/>
</dbReference>
<keyword evidence="1" id="KW-0929">Antimicrobial</keyword>
<organism evidence="6">
    <name type="scientific">Acerihabitans sp. KWT182</name>
    <dbReference type="NCBI Taxonomy" id="3157919"/>
    <lineage>
        <taxon>Bacteria</taxon>
        <taxon>Pseudomonadati</taxon>
        <taxon>Pseudomonadota</taxon>
        <taxon>Gammaproteobacteria</taxon>
        <taxon>Enterobacterales</taxon>
        <taxon>Pectobacteriaceae</taxon>
        <taxon>Acerihabitans</taxon>
    </lineage>
</organism>
<dbReference type="AlphaFoldDB" id="A0AAU7Q768"/>
<keyword evidence="2" id="KW-0044">Antibiotic</keyword>
<dbReference type="SUPFAM" id="SSF69369">
    <property type="entry name" value="Cloacin translocation domain"/>
    <property type="match status" value="1"/>
</dbReference>
<dbReference type="GO" id="GO:0042742">
    <property type="term" value="P:defense response to bacterium"/>
    <property type="evidence" value="ECO:0007669"/>
    <property type="project" value="UniProtKB-KW"/>
</dbReference>